<dbReference type="EMBL" id="JBHLYR010000067">
    <property type="protein sequence ID" value="MFB9994842.1"/>
    <property type="molecule type" value="Genomic_DNA"/>
</dbReference>
<evidence type="ECO:0000256" key="1">
    <source>
        <dbReference type="SAM" id="MobiDB-lite"/>
    </source>
</evidence>
<evidence type="ECO:0000313" key="3">
    <source>
        <dbReference type="Proteomes" id="UP001589733"/>
    </source>
</evidence>
<dbReference type="RefSeq" id="WP_380016190.1">
    <property type="nucleotide sequence ID" value="NZ_JBHLYR010000067.1"/>
</dbReference>
<sequence>MTLGASPPPNDGEYARKLALAILGTLQSKGILTAAEVDSIMLAARRAAQTAATQNAARVAQTSTLPPAYVPPVKLAAPRVTQAAAAPSGTAGWVSVAGSQSVTPATPIVQAKVTAQENTFTPRVRPPQPTPEAASAQPETVPAEPQAATKPDKPPVIDMQLD</sequence>
<gene>
    <name evidence="2" type="ORF">ACFFLM_23110</name>
</gene>
<evidence type="ECO:0000313" key="2">
    <source>
        <dbReference type="EMBL" id="MFB9994842.1"/>
    </source>
</evidence>
<name>A0ABV6B501_9DEIO</name>
<proteinExistence type="predicted"/>
<accession>A0ABV6B501</accession>
<keyword evidence="3" id="KW-1185">Reference proteome</keyword>
<reference evidence="2 3" key="1">
    <citation type="submission" date="2024-09" db="EMBL/GenBank/DDBJ databases">
        <authorList>
            <person name="Sun Q."/>
            <person name="Mori K."/>
        </authorList>
    </citation>
    <scope>NUCLEOTIDE SEQUENCE [LARGE SCALE GENOMIC DNA]</scope>
    <source>
        <strain evidence="2 3">JCM 13503</strain>
    </source>
</reference>
<dbReference type="Proteomes" id="UP001589733">
    <property type="component" value="Unassembled WGS sequence"/>
</dbReference>
<comment type="caution">
    <text evidence="2">The sequence shown here is derived from an EMBL/GenBank/DDBJ whole genome shotgun (WGS) entry which is preliminary data.</text>
</comment>
<protein>
    <submittedName>
        <fullName evidence="2">Uncharacterized protein</fullName>
    </submittedName>
</protein>
<feature type="region of interest" description="Disordered" evidence="1">
    <location>
        <begin position="115"/>
        <end position="162"/>
    </location>
</feature>
<organism evidence="2 3">
    <name type="scientific">Deinococcus oregonensis</name>
    <dbReference type="NCBI Taxonomy" id="1805970"/>
    <lineage>
        <taxon>Bacteria</taxon>
        <taxon>Thermotogati</taxon>
        <taxon>Deinococcota</taxon>
        <taxon>Deinococci</taxon>
        <taxon>Deinococcales</taxon>
        <taxon>Deinococcaceae</taxon>
        <taxon>Deinococcus</taxon>
    </lineage>
</organism>